<proteinExistence type="predicted"/>
<dbReference type="PRINTS" id="PR00037">
    <property type="entry name" value="HTHLACR"/>
</dbReference>
<evidence type="ECO:0000256" key="2">
    <source>
        <dbReference type="ARBA" id="ARBA00023125"/>
    </source>
</evidence>
<dbReference type="SMART" id="SM01134">
    <property type="entry name" value="DeoRC"/>
    <property type="match status" value="1"/>
</dbReference>
<feature type="domain" description="HTH deoR-type" evidence="4">
    <location>
        <begin position="3"/>
        <end position="58"/>
    </location>
</feature>
<dbReference type="InterPro" id="IPR036388">
    <property type="entry name" value="WH-like_DNA-bd_sf"/>
</dbReference>
<dbReference type="GO" id="GO:0003677">
    <property type="term" value="F:DNA binding"/>
    <property type="evidence" value="ECO:0007669"/>
    <property type="project" value="UniProtKB-KW"/>
</dbReference>
<dbReference type="Gene3D" id="3.40.50.1360">
    <property type="match status" value="1"/>
</dbReference>
<dbReference type="PROSITE" id="PS00894">
    <property type="entry name" value="HTH_DEOR_1"/>
    <property type="match status" value="1"/>
</dbReference>
<dbReference type="Proteomes" id="UP001203338">
    <property type="component" value="Unassembled WGS sequence"/>
</dbReference>
<protein>
    <submittedName>
        <fullName evidence="5">DeoR/GlpR family DNA-binding transcription regulator</fullName>
    </submittedName>
</protein>
<organism evidence="5 6">
    <name type="scientific">Parendozoicomonas callyspongiae</name>
    <dbReference type="NCBI Taxonomy" id="2942213"/>
    <lineage>
        <taxon>Bacteria</taxon>
        <taxon>Pseudomonadati</taxon>
        <taxon>Pseudomonadota</taxon>
        <taxon>Gammaproteobacteria</taxon>
        <taxon>Oceanospirillales</taxon>
        <taxon>Endozoicomonadaceae</taxon>
        <taxon>Parendozoicomonas</taxon>
    </lineage>
</organism>
<dbReference type="InterPro" id="IPR037171">
    <property type="entry name" value="NagB/RpiA_transferase-like"/>
</dbReference>
<evidence type="ECO:0000313" key="6">
    <source>
        <dbReference type="Proteomes" id="UP001203338"/>
    </source>
</evidence>
<keyword evidence="1" id="KW-0805">Transcription regulation</keyword>
<evidence type="ECO:0000313" key="5">
    <source>
        <dbReference type="EMBL" id="MCL6269683.1"/>
    </source>
</evidence>
<accession>A0ABT0PGP6</accession>
<dbReference type="Pfam" id="PF08220">
    <property type="entry name" value="HTH_DeoR"/>
    <property type="match status" value="1"/>
</dbReference>
<dbReference type="CDD" id="cd00090">
    <property type="entry name" value="HTH_ARSR"/>
    <property type="match status" value="1"/>
</dbReference>
<sequence>MLAIERREQILSFLRQHEYANVETLADNLDVSSMTIRRDLNKLEEQGLVRRTHGGATIGQFINTQPHTEERRSQSPQEKVAIAQYAASLVKDGHSILLDAGTTCMDIARQLTDRNIRVVTTDLAQAQFLCRYKNIEVHISGGQVDERTQSCLGGRVTDFLDSIHVDMAFIGCTSWDLRRGLTTPSERRCSLKRKMAERADSCILVADSDKYGRYSFHKIGDLKDYDLIITDDRICHTATEEILSEGIDLYCVPTEVQ</sequence>
<dbReference type="RefSeq" id="WP_249698751.1">
    <property type="nucleotide sequence ID" value="NZ_JAMFLX010000007.1"/>
</dbReference>
<dbReference type="PROSITE" id="PS51000">
    <property type="entry name" value="HTH_DEOR_2"/>
    <property type="match status" value="1"/>
</dbReference>
<keyword evidence="5" id="KW-0223">Dioxygenase</keyword>
<evidence type="ECO:0000256" key="3">
    <source>
        <dbReference type="ARBA" id="ARBA00023163"/>
    </source>
</evidence>
<dbReference type="PANTHER" id="PTHR30363:SF46">
    <property type="entry name" value="LYSR FAMILY TRANSCRIPTIONAL REGULATOR"/>
    <property type="match status" value="1"/>
</dbReference>
<dbReference type="SUPFAM" id="SSF46785">
    <property type="entry name" value="Winged helix' DNA-binding domain"/>
    <property type="match status" value="1"/>
</dbReference>
<keyword evidence="6" id="KW-1185">Reference proteome</keyword>
<dbReference type="SUPFAM" id="SSF100950">
    <property type="entry name" value="NagB/RpiA/CoA transferase-like"/>
    <property type="match status" value="1"/>
</dbReference>
<reference evidence="5 6" key="1">
    <citation type="submission" date="2022-05" db="EMBL/GenBank/DDBJ databases">
        <authorList>
            <person name="Park J.-S."/>
        </authorList>
    </citation>
    <scope>NUCLEOTIDE SEQUENCE [LARGE SCALE GENOMIC DNA]</scope>
    <source>
        <strain evidence="5 6">2012CJ34-2</strain>
    </source>
</reference>
<gene>
    <name evidence="5" type="ORF">M3P05_06990</name>
</gene>
<dbReference type="InterPro" id="IPR001034">
    <property type="entry name" value="DeoR_HTH"/>
</dbReference>
<dbReference type="InterPro" id="IPR014036">
    <property type="entry name" value="DeoR-like_C"/>
</dbReference>
<comment type="caution">
    <text evidence="5">The sequence shown here is derived from an EMBL/GenBank/DDBJ whole genome shotgun (WGS) entry which is preliminary data.</text>
</comment>
<evidence type="ECO:0000256" key="1">
    <source>
        <dbReference type="ARBA" id="ARBA00023015"/>
    </source>
</evidence>
<dbReference type="SMART" id="SM00420">
    <property type="entry name" value="HTH_DEOR"/>
    <property type="match status" value="1"/>
</dbReference>
<keyword evidence="3" id="KW-0804">Transcription</keyword>
<dbReference type="InterPro" id="IPR050313">
    <property type="entry name" value="Carb_Metab_HTH_regulators"/>
</dbReference>
<keyword evidence="5" id="KW-0560">Oxidoreductase</keyword>
<dbReference type="PANTHER" id="PTHR30363">
    <property type="entry name" value="HTH-TYPE TRANSCRIPTIONAL REGULATOR SRLR-RELATED"/>
    <property type="match status" value="1"/>
</dbReference>
<dbReference type="EMBL" id="JAMFLX010000007">
    <property type="protein sequence ID" value="MCL6269683.1"/>
    <property type="molecule type" value="Genomic_DNA"/>
</dbReference>
<dbReference type="Pfam" id="PF00455">
    <property type="entry name" value="DeoRC"/>
    <property type="match status" value="1"/>
</dbReference>
<dbReference type="InterPro" id="IPR011991">
    <property type="entry name" value="ArsR-like_HTH"/>
</dbReference>
<dbReference type="InterPro" id="IPR036390">
    <property type="entry name" value="WH_DNA-bd_sf"/>
</dbReference>
<dbReference type="Gene3D" id="1.10.10.10">
    <property type="entry name" value="Winged helix-like DNA-binding domain superfamily/Winged helix DNA-binding domain"/>
    <property type="match status" value="1"/>
</dbReference>
<evidence type="ECO:0000259" key="4">
    <source>
        <dbReference type="PROSITE" id="PS51000"/>
    </source>
</evidence>
<dbReference type="InterPro" id="IPR018356">
    <property type="entry name" value="Tscrpt_reg_HTH_DeoR_CS"/>
</dbReference>
<keyword evidence="2 5" id="KW-0238">DNA-binding</keyword>
<dbReference type="GO" id="GO:0051213">
    <property type="term" value="F:dioxygenase activity"/>
    <property type="evidence" value="ECO:0007669"/>
    <property type="project" value="UniProtKB-KW"/>
</dbReference>
<name>A0ABT0PGP6_9GAMM</name>